<dbReference type="OrthoDB" id="9810140at2"/>
<dbReference type="GO" id="GO:0003677">
    <property type="term" value="F:DNA binding"/>
    <property type="evidence" value="ECO:0007669"/>
    <property type="project" value="UniProtKB-KW"/>
</dbReference>
<accession>A0A163CWF3</accession>
<gene>
    <name evidence="3" type="ORF">AWE51_15745</name>
</gene>
<evidence type="ECO:0000313" key="4">
    <source>
        <dbReference type="Proteomes" id="UP000076715"/>
    </source>
</evidence>
<dbReference type="Proteomes" id="UP000076715">
    <property type="component" value="Unassembled WGS sequence"/>
</dbReference>
<dbReference type="InterPro" id="IPR047057">
    <property type="entry name" value="MerR_fam"/>
</dbReference>
<dbReference type="Gene3D" id="1.10.1660.10">
    <property type="match status" value="1"/>
</dbReference>
<dbReference type="PROSITE" id="PS50937">
    <property type="entry name" value="HTH_MERR_2"/>
    <property type="match status" value="1"/>
</dbReference>
<dbReference type="PANTHER" id="PTHR30204:SF15">
    <property type="entry name" value="BLL5018 PROTEIN"/>
    <property type="match status" value="1"/>
</dbReference>
<dbReference type="GO" id="GO:0003700">
    <property type="term" value="F:DNA-binding transcription factor activity"/>
    <property type="evidence" value="ECO:0007669"/>
    <property type="project" value="InterPro"/>
</dbReference>
<dbReference type="InterPro" id="IPR009061">
    <property type="entry name" value="DNA-bd_dom_put_sf"/>
</dbReference>
<dbReference type="RefSeq" id="WP_066307935.1">
    <property type="nucleotide sequence ID" value="NZ_CANLSS010000010.1"/>
</dbReference>
<organism evidence="3 4">
    <name type="scientific">Aquimarina aggregata</name>
    <dbReference type="NCBI Taxonomy" id="1642818"/>
    <lineage>
        <taxon>Bacteria</taxon>
        <taxon>Pseudomonadati</taxon>
        <taxon>Bacteroidota</taxon>
        <taxon>Flavobacteriia</taxon>
        <taxon>Flavobacteriales</taxon>
        <taxon>Flavobacteriaceae</taxon>
        <taxon>Aquimarina</taxon>
    </lineage>
</organism>
<dbReference type="SUPFAM" id="SSF46955">
    <property type="entry name" value="Putative DNA-binding domain"/>
    <property type="match status" value="1"/>
</dbReference>
<dbReference type="AlphaFoldDB" id="A0A163CWF3"/>
<dbReference type="EMBL" id="LQRT01000001">
    <property type="protein sequence ID" value="KZS42820.1"/>
    <property type="molecule type" value="Genomic_DNA"/>
</dbReference>
<dbReference type="CDD" id="cd04765">
    <property type="entry name" value="HTH_MlrA-like_sg2"/>
    <property type="match status" value="1"/>
</dbReference>
<name>A0A163CWF3_9FLAO</name>
<evidence type="ECO:0000259" key="2">
    <source>
        <dbReference type="PROSITE" id="PS50937"/>
    </source>
</evidence>
<dbReference type="Pfam" id="PF13411">
    <property type="entry name" value="MerR_1"/>
    <property type="match status" value="1"/>
</dbReference>
<reference evidence="3 4" key="1">
    <citation type="submission" date="2016-01" db="EMBL/GenBank/DDBJ databases">
        <title>The draft genome sequence of Aquimarina sp. RZW4-3-2.</title>
        <authorList>
            <person name="Wang Y."/>
        </authorList>
    </citation>
    <scope>NUCLEOTIDE SEQUENCE [LARGE SCALE GENOMIC DNA]</scope>
    <source>
        <strain evidence="3 4">RZW4-3-2</strain>
    </source>
</reference>
<evidence type="ECO:0000313" key="3">
    <source>
        <dbReference type="EMBL" id="KZS42820.1"/>
    </source>
</evidence>
<dbReference type="STRING" id="1642818.AWE51_15745"/>
<comment type="caution">
    <text evidence="3">The sequence shown here is derived from an EMBL/GenBank/DDBJ whole genome shotgun (WGS) entry which is preliminary data.</text>
</comment>
<sequence>MYVDLPKKMYYGIGEVAEAFDVNTSLIRFWEKEFDILKPKKNAKGNRKFTQEDIKNLELIYHLVKERGFTLEGAKIRLKEQKQDALDSFDIIRKLESIKGQLLKIKEQL</sequence>
<dbReference type="InterPro" id="IPR000551">
    <property type="entry name" value="MerR-type_HTH_dom"/>
</dbReference>
<evidence type="ECO:0000256" key="1">
    <source>
        <dbReference type="ARBA" id="ARBA00023125"/>
    </source>
</evidence>
<keyword evidence="4" id="KW-1185">Reference proteome</keyword>
<proteinExistence type="predicted"/>
<protein>
    <submittedName>
        <fullName evidence="3">Transcriptional regulator</fullName>
    </submittedName>
</protein>
<dbReference type="SMART" id="SM00422">
    <property type="entry name" value="HTH_MERR"/>
    <property type="match status" value="1"/>
</dbReference>
<dbReference type="PANTHER" id="PTHR30204">
    <property type="entry name" value="REDOX-CYCLING DRUG-SENSING TRANSCRIPTIONAL ACTIVATOR SOXR"/>
    <property type="match status" value="1"/>
</dbReference>
<feature type="domain" description="HTH merR-type" evidence="2">
    <location>
        <begin position="10"/>
        <end position="80"/>
    </location>
</feature>
<keyword evidence="1" id="KW-0238">DNA-binding</keyword>